<gene>
    <name evidence="3" type="ORF">AVL61_07195</name>
</gene>
<feature type="region of interest" description="Disordered" evidence="1">
    <location>
        <begin position="21"/>
        <end position="55"/>
    </location>
</feature>
<dbReference type="Proteomes" id="UP000053512">
    <property type="component" value="Unassembled WGS sequence"/>
</dbReference>
<feature type="chain" id="PRO_5038871690" description="Lipoprotein" evidence="2">
    <location>
        <begin position="20"/>
        <end position="136"/>
    </location>
</feature>
<dbReference type="EMBL" id="LQBK01000040">
    <property type="protein sequence ID" value="KUG52127.1"/>
    <property type="molecule type" value="Genomic_DNA"/>
</dbReference>
<feature type="compositionally biased region" description="Low complexity" evidence="1">
    <location>
        <begin position="43"/>
        <end position="55"/>
    </location>
</feature>
<evidence type="ECO:0008006" key="5">
    <source>
        <dbReference type="Google" id="ProtNLM"/>
    </source>
</evidence>
<comment type="caution">
    <text evidence="3">The sequence shown here is derived from an EMBL/GenBank/DDBJ whole genome shotgun (WGS) entry which is preliminary data.</text>
</comment>
<feature type="signal peptide" evidence="2">
    <location>
        <begin position="1"/>
        <end position="19"/>
    </location>
</feature>
<accession>A0A0W8I386</accession>
<proteinExistence type="predicted"/>
<evidence type="ECO:0000256" key="2">
    <source>
        <dbReference type="SAM" id="SignalP"/>
    </source>
</evidence>
<sequence>MTRAATAAVLVLALTGCSAAGPSAPSAEREAAEVPGQDGRTPTATSAAAASGDASVATVRQTCDRVLETVRTAPQQLREDPAGLFAEVDELAATAPDELTGQLTSVREAVSGFRQGERSFIDVVQEVRGLQERCSG</sequence>
<protein>
    <recommendedName>
        <fullName evidence="5">Lipoprotein</fullName>
    </recommendedName>
</protein>
<name>A0A0W8I386_KOCRO</name>
<reference evidence="4" key="1">
    <citation type="submission" date="2015-12" db="EMBL/GenBank/DDBJ databases">
        <authorList>
            <person name="Nair G.R."/>
            <person name="Kaur G."/>
            <person name="Mayilraj S."/>
        </authorList>
    </citation>
    <scope>NUCLEOTIDE SEQUENCE [LARGE SCALE GENOMIC DNA]</scope>
    <source>
        <strain evidence="4">CD08_4</strain>
    </source>
</reference>
<dbReference type="PROSITE" id="PS51257">
    <property type="entry name" value="PROKAR_LIPOPROTEIN"/>
    <property type="match status" value="1"/>
</dbReference>
<dbReference type="AlphaFoldDB" id="A0A0W8I386"/>
<organism evidence="3 4">
    <name type="scientific">Kocuria rosea subsp. polaris</name>
    <dbReference type="NCBI Taxonomy" id="136273"/>
    <lineage>
        <taxon>Bacteria</taxon>
        <taxon>Bacillati</taxon>
        <taxon>Actinomycetota</taxon>
        <taxon>Actinomycetes</taxon>
        <taxon>Micrococcales</taxon>
        <taxon>Micrococcaceae</taxon>
        <taxon>Kocuria</taxon>
    </lineage>
</organism>
<evidence type="ECO:0000313" key="3">
    <source>
        <dbReference type="EMBL" id="KUG52127.1"/>
    </source>
</evidence>
<evidence type="ECO:0000256" key="1">
    <source>
        <dbReference type="SAM" id="MobiDB-lite"/>
    </source>
</evidence>
<evidence type="ECO:0000313" key="4">
    <source>
        <dbReference type="Proteomes" id="UP000053512"/>
    </source>
</evidence>
<keyword evidence="2" id="KW-0732">Signal</keyword>